<keyword evidence="13 20" id="KW-0472">Membrane</keyword>
<evidence type="ECO:0000313" key="23">
    <source>
        <dbReference type="RefSeq" id="XP_030877909.1"/>
    </source>
</evidence>
<feature type="compositionally biased region" description="Basic and acidic residues" evidence="19">
    <location>
        <begin position="407"/>
        <end position="419"/>
    </location>
</feature>
<keyword evidence="5 18" id="KW-0245">EGF-like domain</keyword>
<dbReference type="Proteomes" id="UP000245341">
    <property type="component" value="Unplaced"/>
</dbReference>
<keyword evidence="22" id="KW-1185">Reference proteome</keyword>
<name>A0A7F8Q9K3_LEPWE</name>
<feature type="compositionally biased region" description="Low complexity" evidence="19">
    <location>
        <begin position="513"/>
        <end position="540"/>
    </location>
</feature>
<dbReference type="CDD" id="cd00054">
    <property type="entry name" value="EGF_CA"/>
    <property type="match status" value="2"/>
</dbReference>
<feature type="region of interest" description="Disordered" evidence="19">
    <location>
        <begin position="84"/>
        <end position="104"/>
    </location>
</feature>
<dbReference type="OrthoDB" id="9946171at2759"/>
<dbReference type="SUPFAM" id="SSF57184">
    <property type="entry name" value="Growth factor receptor domain"/>
    <property type="match status" value="1"/>
</dbReference>
<feature type="domain" description="EGF-like" evidence="21">
    <location>
        <begin position="814"/>
        <end position="852"/>
    </location>
</feature>
<evidence type="ECO:0000256" key="5">
    <source>
        <dbReference type="ARBA" id="ARBA00022536"/>
    </source>
</evidence>
<dbReference type="FunFam" id="2.10.25.10:FF:000358">
    <property type="entry name" value="protein HEG homolog 1 isoform X1"/>
    <property type="match status" value="1"/>
</dbReference>
<keyword evidence="7 20" id="KW-0812">Transmembrane</keyword>
<evidence type="ECO:0000256" key="18">
    <source>
        <dbReference type="PROSITE-ProRule" id="PRU00076"/>
    </source>
</evidence>
<dbReference type="PROSITE" id="PS00022">
    <property type="entry name" value="EGF_1"/>
    <property type="match status" value="1"/>
</dbReference>
<dbReference type="InterPro" id="IPR000152">
    <property type="entry name" value="EGF-type_Asp/Asn_hydroxyl_site"/>
</dbReference>
<comment type="subunit">
    <text evidence="16">Interacts with CCM2 and KRIT1; KRIT1 markedly facilitates interaction with CCM2.</text>
</comment>
<evidence type="ECO:0000256" key="1">
    <source>
        <dbReference type="ARBA" id="ARBA00004251"/>
    </source>
</evidence>
<dbReference type="InterPro" id="IPR018097">
    <property type="entry name" value="EGF_Ca-bd_CS"/>
</dbReference>
<feature type="compositionally biased region" description="Low complexity" evidence="19">
    <location>
        <begin position="384"/>
        <end position="403"/>
    </location>
</feature>
<evidence type="ECO:0000256" key="15">
    <source>
        <dbReference type="ARBA" id="ARBA00023180"/>
    </source>
</evidence>
<feature type="region of interest" description="Disordered" evidence="19">
    <location>
        <begin position="127"/>
        <end position="163"/>
    </location>
</feature>
<keyword evidence="10" id="KW-0106">Calcium</keyword>
<keyword evidence="15" id="KW-0325">Glycoprotein</keyword>
<keyword evidence="6" id="KW-0597">Phosphoprotein</keyword>
<dbReference type="InterPro" id="IPR001881">
    <property type="entry name" value="EGF-like_Ca-bd_dom"/>
</dbReference>
<feature type="compositionally biased region" description="Low complexity" evidence="19">
    <location>
        <begin position="213"/>
        <end position="235"/>
    </location>
</feature>
<evidence type="ECO:0000256" key="12">
    <source>
        <dbReference type="ARBA" id="ARBA00022989"/>
    </source>
</evidence>
<dbReference type="KEGG" id="lww:102739964"/>
<organism evidence="22 23">
    <name type="scientific">Leptonychotes weddellii</name>
    <name type="common">Weddell seal</name>
    <name type="synonym">Otaria weddellii</name>
    <dbReference type="NCBI Taxonomy" id="9713"/>
    <lineage>
        <taxon>Eukaryota</taxon>
        <taxon>Metazoa</taxon>
        <taxon>Chordata</taxon>
        <taxon>Craniata</taxon>
        <taxon>Vertebrata</taxon>
        <taxon>Euteleostomi</taxon>
        <taxon>Mammalia</taxon>
        <taxon>Eutheria</taxon>
        <taxon>Laurasiatheria</taxon>
        <taxon>Carnivora</taxon>
        <taxon>Caniformia</taxon>
        <taxon>Pinnipedia</taxon>
        <taxon>Phocidae</taxon>
        <taxon>Monachinae</taxon>
        <taxon>Lobodontini</taxon>
        <taxon>Leptonychotes</taxon>
    </lineage>
</organism>
<feature type="compositionally biased region" description="Low complexity" evidence="19">
    <location>
        <begin position="754"/>
        <end position="765"/>
    </location>
</feature>
<feature type="compositionally biased region" description="Polar residues" evidence="19">
    <location>
        <begin position="477"/>
        <end position="495"/>
    </location>
</feature>
<feature type="disulfide bond" evidence="18">
    <location>
        <begin position="802"/>
        <end position="811"/>
    </location>
</feature>
<feature type="compositionally biased region" description="Polar residues" evidence="19">
    <location>
        <begin position="143"/>
        <end position="163"/>
    </location>
</feature>
<evidence type="ECO:0000256" key="11">
    <source>
        <dbReference type="ARBA" id="ARBA00022949"/>
    </source>
</evidence>
<comment type="caution">
    <text evidence="18">Lacks conserved residue(s) required for the propagation of feature annotation.</text>
</comment>
<feature type="compositionally biased region" description="Polar residues" evidence="19">
    <location>
        <begin position="266"/>
        <end position="277"/>
    </location>
</feature>
<proteinExistence type="predicted"/>
<sequence length="1046" mass="109795">MFSSILASGSTEVLNNSTVLPSALASRTESMHVATTLPSGVPGLLQSLTISLWPLNETESFLKDSKIARTSVSAHSSHFEAGLQRNSEVIRNPGDGGFIEPSTENGFGLASSRVSVGFWQNDSPTLGGDQLASSLEAEHGSPVSRTEAVSGSVPSGRSGDSTARSFLTNSKAFTDVTGSSTSHPEVVHASVLTHFSASAPQSRESDGALGNRSSAEPATESLSSSSSESLDSSAPRGERSTTEDGPEPGGSSDVEERTSQAHHPHTSATFTGTGERTLRSLTNASTTSGEVRHSVVVPRETESATQRGNVTVTGDAHLVSGSLAASPSLGVTGMSYNQVRGTDMEQGTSSDYTDHTYVSSTFTKGERALLSIIDNSSSPDLRESSTSSTKISNSSHSDYSSSSQAQTERRNVSSYEREYAQPSTESLGLRTANVPSYAPTINMSNTLVLLDTDAASIGDSSSSSGPPLPLPSVSQSHQLFSSISPSTGASTLPLQSTPDAPTPVSSSPPPLPGSLTASAPASPSASQTTLPPSLSTLVLPRARDTPVTSVQTGTMALSVAMLPSGQTADPKNQSHPHHEKVITESKPPGPESLPTEAPEAITVRSTSGIPMPSTLTESSTQQTLPATSTSIPQTSPALTTTVLETSHPFSPASTTAAPMADPTTVQTTAEKQLLPTSPEIPAPRISTESSVTTERSQVHGDATSQLIPLTSVPTSAKGLTPRPGMTEHSPASHFLRTSPPTTGISTAEALTPKSTTVAAQSSTQSPKALSSPASVNSCATNPCLHDGKCVVDPTGHGYRCVCSASWQGDDCSVDVNECLLNPCPPLATCNNTQGSFTCKCPVGYQMEKGICNLGKRMNLSWNDSCTTRRSRDIFMDIPFSLSACEDGYRLENETCMSCPFGLGGLNCGNPYQLITVVIAAAGGGLLLILGIALIVTCCRKSKNDISKLIFKSGDFQMSPYAEYPKNPRSQEWGREAIEMHENGSTKNLLQMTDVYYSPTSVRNPELERNGLYPAYTGLPGSRHSCIFPGQYNPSFISDESRRRDYF</sequence>
<evidence type="ECO:0000259" key="21">
    <source>
        <dbReference type="PROSITE" id="PS50026"/>
    </source>
</evidence>
<dbReference type="PROSITE" id="PS50026">
    <property type="entry name" value="EGF_3"/>
    <property type="match status" value="2"/>
</dbReference>
<evidence type="ECO:0000256" key="19">
    <source>
        <dbReference type="SAM" id="MobiDB-lite"/>
    </source>
</evidence>
<feature type="compositionally biased region" description="Polar residues" evidence="19">
    <location>
        <begin position="625"/>
        <end position="634"/>
    </location>
</feature>
<dbReference type="AlphaFoldDB" id="A0A7F8Q9K3"/>
<dbReference type="PANTHER" id="PTHR24037:SF3">
    <property type="entry name" value="PROTEIN HEG HOMOLOG 1"/>
    <property type="match status" value="1"/>
</dbReference>
<feature type="region of interest" description="Disordered" evidence="19">
    <location>
        <begin position="457"/>
        <end position="548"/>
    </location>
</feature>
<protein>
    <recommendedName>
        <fullName evidence="17">Protein HEG homolog 1</fullName>
    </recommendedName>
</protein>
<evidence type="ECO:0000256" key="13">
    <source>
        <dbReference type="ARBA" id="ARBA00023136"/>
    </source>
</evidence>
<keyword evidence="11" id="KW-0965">Cell junction</keyword>
<dbReference type="InterPro" id="IPR049883">
    <property type="entry name" value="NOTCH1_EGF-like"/>
</dbReference>
<feature type="region of interest" description="Disordered" evidence="19">
    <location>
        <begin position="564"/>
        <end position="634"/>
    </location>
</feature>
<dbReference type="SMART" id="SM00179">
    <property type="entry name" value="EGF_CA"/>
    <property type="match status" value="2"/>
</dbReference>
<evidence type="ECO:0000256" key="6">
    <source>
        <dbReference type="ARBA" id="ARBA00022553"/>
    </source>
</evidence>
<keyword evidence="8" id="KW-0732">Signal</keyword>
<dbReference type="Gene3D" id="2.10.25.10">
    <property type="entry name" value="Laminin"/>
    <property type="match status" value="2"/>
</dbReference>
<dbReference type="PROSITE" id="PS01186">
    <property type="entry name" value="EGF_2"/>
    <property type="match status" value="1"/>
</dbReference>
<evidence type="ECO:0000256" key="17">
    <source>
        <dbReference type="ARBA" id="ARBA00068952"/>
    </source>
</evidence>
<evidence type="ECO:0000256" key="10">
    <source>
        <dbReference type="ARBA" id="ARBA00022837"/>
    </source>
</evidence>
<dbReference type="GO" id="GO:0005911">
    <property type="term" value="C:cell-cell junction"/>
    <property type="evidence" value="ECO:0007669"/>
    <property type="project" value="UniProtKB-ARBA"/>
</dbReference>
<dbReference type="GeneID" id="102739964"/>
<evidence type="ECO:0000256" key="8">
    <source>
        <dbReference type="ARBA" id="ARBA00022729"/>
    </source>
</evidence>
<evidence type="ECO:0000256" key="20">
    <source>
        <dbReference type="SAM" id="Phobius"/>
    </source>
</evidence>
<dbReference type="PANTHER" id="PTHR24037">
    <property type="entry name" value="HEART DEVELOPMENT PROTEIN WITH EGF-LIKE DOMAINS 1"/>
    <property type="match status" value="1"/>
</dbReference>
<evidence type="ECO:0000256" key="2">
    <source>
        <dbReference type="ARBA" id="ARBA00004282"/>
    </source>
</evidence>
<evidence type="ECO:0000313" key="22">
    <source>
        <dbReference type="Proteomes" id="UP000245341"/>
    </source>
</evidence>
<feature type="compositionally biased region" description="Low complexity" evidence="19">
    <location>
        <begin position="496"/>
        <end position="505"/>
    </location>
</feature>
<dbReference type="GO" id="GO:0060255">
    <property type="term" value="P:regulation of macromolecule metabolic process"/>
    <property type="evidence" value="ECO:0007669"/>
    <property type="project" value="UniProtKB-ARBA"/>
</dbReference>
<feature type="compositionally biased region" description="Low complexity" evidence="19">
    <location>
        <begin position="460"/>
        <end position="476"/>
    </location>
</feature>
<dbReference type="PROSITE" id="PS01187">
    <property type="entry name" value="EGF_CA"/>
    <property type="match status" value="1"/>
</dbReference>
<dbReference type="InterPro" id="IPR000742">
    <property type="entry name" value="EGF"/>
</dbReference>
<dbReference type="RefSeq" id="XP_030877909.1">
    <property type="nucleotide sequence ID" value="XM_031022049.1"/>
</dbReference>
<keyword evidence="12 20" id="KW-1133">Transmembrane helix</keyword>
<comment type="subcellular location">
    <subcellularLocation>
        <location evidence="2">Cell junction</location>
    </subcellularLocation>
    <subcellularLocation>
        <location evidence="1">Cell membrane</location>
        <topology evidence="1">Single-pass type I membrane protein</topology>
    </subcellularLocation>
</comment>
<evidence type="ECO:0000256" key="9">
    <source>
        <dbReference type="ARBA" id="ARBA00022737"/>
    </source>
</evidence>
<dbReference type="Pfam" id="PF07645">
    <property type="entry name" value="EGF_CA"/>
    <property type="match status" value="1"/>
</dbReference>
<dbReference type="FunFam" id="2.10.25.10:FF:000673">
    <property type="entry name" value="Heart development protein with EGF like domains 1"/>
    <property type="match status" value="1"/>
</dbReference>
<feature type="region of interest" description="Disordered" evidence="19">
    <location>
        <begin position="197"/>
        <end position="277"/>
    </location>
</feature>
<keyword evidence="9" id="KW-0677">Repeat</keyword>
<feature type="region of interest" description="Disordered" evidence="19">
    <location>
        <begin position="712"/>
        <end position="772"/>
    </location>
</feature>
<dbReference type="Pfam" id="PF00008">
    <property type="entry name" value="EGF"/>
    <property type="match status" value="1"/>
</dbReference>
<dbReference type="GO" id="GO:0007507">
    <property type="term" value="P:heart development"/>
    <property type="evidence" value="ECO:0007669"/>
    <property type="project" value="TreeGrafter"/>
</dbReference>
<evidence type="ECO:0000256" key="14">
    <source>
        <dbReference type="ARBA" id="ARBA00023157"/>
    </source>
</evidence>
<feature type="domain" description="EGF-like" evidence="21">
    <location>
        <begin position="774"/>
        <end position="812"/>
    </location>
</feature>
<dbReference type="InterPro" id="IPR009030">
    <property type="entry name" value="Growth_fac_rcpt_cys_sf"/>
</dbReference>
<accession>A0A7F8Q9K3</accession>
<keyword evidence="4" id="KW-1003">Cell membrane</keyword>
<dbReference type="PROSITE" id="PS00010">
    <property type="entry name" value="ASX_HYDROXYL"/>
    <property type="match status" value="1"/>
</dbReference>
<keyword evidence="14 18" id="KW-1015">Disulfide bond</keyword>
<evidence type="ECO:0000256" key="7">
    <source>
        <dbReference type="ARBA" id="ARBA00022692"/>
    </source>
</evidence>
<dbReference type="SMART" id="SM00181">
    <property type="entry name" value="EGF"/>
    <property type="match status" value="2"/>
</dbReference>
<feature type="disulfide bond" evidence="18">
    <location>
        <begin position="783"/>
        <end position="800"/>
    </location>
</feature>
<feature type="compositionally biased region" description="Low complexity" evidence="19">
    <location>
        <begin position="613"/>
        <end position="624"/>
    </location>
</feature>
<dbReference type="GO" id="GO:0005509">
    <property type="term" value="F:calcium ion binding"/>
    <property type="evidence" value="ECO:0007669"/>
    <property type="project" value="InterPro"/>
</dbReference>
<keyword evidence="3" id="KW-0217">Developmental protein</keyword>
<feature type="region of interest" description="Disordered" evidence="19">
    <location>
        <begin position="374"/>
        <end position="427"/>
    </location>
</feature>
<feature type="compositionally biased region" description="Polar residues" evidence="19">
    <location>
        <begin position="564"/>
        <end position="573"/>
    </location>
</feature>
<evidence type="ECO:0000256" key="4">
    <source>
        <dbReference type="ARBA" id="ARBA00022475"/>
    </source>
</evidence>
<reference evidence="23" key="1">
    <citation type="submission" date="2025-08" db="UniProtKB">
        <authorList>
            <consortium name="RefSeq"/>
        </authorList>
    </citation>
    <scope>IDENTIFICATION</scope>
    <source>
        <tissue evidence="23">Liver</tissue>
    </source>
</reference>
<gene>
    <name evidence="23" type="primary">LOC102739964</name>
</gene>
<evidence type="ECO:0000256" key="16">
    <source>
        <dbReference type="ARBA" id="ARBA00063250"/>
    </source>
</evidence>
<dbReference type="GO" id="GO:0005886">
    <property type="term" value="C:plasma membrane"/>
    <property type="evidence" value="ECO:0007669"/>
    <property type="project" value="UniProtKB-SubCell"/>
</dbReference>
<evidence type="ECO:0000256" key="3">
    <source>
        <dbReference type="ARBA" id="ARBA00022473"/>
    </source>
</evidence>
<feature type="transmembrane region" description="Helical" evidence="20">
    <location>
        <begin position="913"/>
        <end position="938"/>
    </location>
</feature>